<feature type="coiled-coil region" evidence="7">
    <location>
        <begin position="229"/>
        <end position="383"/>
    </location>
</feature>
<dbReference type="OrthoDB" id="49058at2759"/>
<feature type="region of interest" description="Disordered" evidence="8">
    <location>
        <begin position="488"/>
        <end position="570"/>
    </location>
</feature>
<name>A0A1S3IYN8_LINAN</name>
<evidence type="ECO:0000256" key="7">
    <source>
        <dbReference type="SAM" id="Coils"/>
    </source>
</evidence>
<protein>
    <recommendedName>
        <fullName evidence="2">Spindle assembly abnormal protein 6 homolog</fullName>
    </recommendedName>
</protein>
<feature type="domain" description="Spindle assembly abnormal protein 6 N-terminal" evidence="9">
    <location>
        <begin position="9"/>
        <end position="141"/>
    </location>
</feature>
<evidence type="ECO:0000256" key="4">
    <source>
        <dbReference type="ARBA" id="ARBA00023054"/>
    </source>
</evidence>
<evidence type="ECO:0000259" key="9">
    <source>
        <dbReference type="Pfam" id="PF16531"/>
    </source>
</evidence>
<feature type="domain" description="SAS-6 coiled-coil" evidence="10">
    <location>
        <begin position="146"/>
        <end position="175"/>
    </location>
</feature>
<dbReference type="FunCoup" id="A0A1S3IYN8">
    <property type="interactions" value="674"/>
</dbReference>
<dbReference type="InParanoid" id="A0A1S3IYN8"/>
<dbReference type="PANTHER" id="PTHR44281:SF2">
    <property type="entry name" value="SPINDLE ASSEMBLY ABNORMAL PROTEIN 6 HOMOLOG"/>
    <property type="match status" value="1"/>
</dbReference>
<evidence type="ECO:0000313" key="11">
    <source>
        <dbReference type="Proteomes" id="UP000085678"/>
    </source>
</evidence>
<evidence type="ECO:0000256" key="2">
    <source>
        <dbReference type="ARBA" id="ARBA00020407"/>
    </source>
</evidence>
<dbReference type="InterPro" id="IPR041513">
    <property type="entry name" value="SAS6_CC"/>
</dbReference>
<dbReference type="GeneID" id="106168703"/>
<dbReference type="GO" id="GO:0007099">
    <property type="term" value="P:centriole replication"/>
    <property type="evidence" value="ECO:0007669"/>
    <property type="project" value="TreeGrafter"/>
</dbReference>
<evidence type="ECO:0000256" key="1">
    <source>
        <dbReference type="ARBA" id="ARBA00004300"/>
    </source>
</evidence>
<evidence type="ECO:0000259" key="10">
    <source>
        <dbReference type="Pfam" id="PF18594"/>
    </source>
</evidence>
<comment type="subcellular location">
    <subcellularLocation>
        <location evidence="1">Cytoplasm</location>
        <location evidence="1">Cytoskeleton</location>
        <location evidence="1">Microtubule organizing center</location>
        <location evidence="1">Centrosome</location>
    </subcellularLocation>
</comment>
<feature type="coiled-coil region" evidence="7">
    <location>
        <begin position="419"/>
        <end position="467"/>
    </location>
</feature>
<keyword evidence="11" id="KW-1185">Reference proteome</keyword>
<dbReference type="SUPFAM" id="SSF90257">
    <property type="entry name" value="Myosin rod fragments"/>
    <property type="match status" value="1"/>
</dbReference>
<keyword evidence="6" id="KW-0131">Cell cycle</keyword>
<dbReference type="InterPro" id="IPR032396">
    <property type="entry name" value="SAS-6_N"/>
</dbReference>
<dbReference type="GO" id="GO:0005813">
    <property type="term" value="C:centrosome"/>
    <property type="evidence" value="ECO:0007669"/>
    <property type="project" value="UniProtKB-SubCell"/>
</dbReference>
<evidence type="ECO:0000256" key="5">
    <source>
        <dbReference type="ARBA" id="ARBA00023212"/>
    </source>
</evidence>
<dbReference type="AlphaFoldDB" id="A0A1S3IYN8"/>
<dbReference type="GO" id="GO:0005814">
    <property type="term" value="C:centriole"/>
    <property type="evidence" value="ECO:0007669"/>
    <property type="project" value="TreeGrafter"/>
</dbReference>
<keyword evidence="4 7" id="KW-0175">Coiled coil</keyword>
<dbReference type="Pfam" id="PF16531">
    <property type="entry name" value="SAS-6_N"/>
    <property type="match status" value="1"/>
</dbReference>
<dbReference type="InterPro" id="IPR038558">
    <property type="entry name" value="SAS-6_N_sf"/>
</dbReference>
<feature type="compositionally biased region" description="Low complexity" evidence="8">
    <location>
        <begin position="545"/>
        <end position="555"/>
    </location>
</feature>
<dbReference type="Proteomes" id="UP000085678">
    <property type="component" value="Unplaced"/>
</dbReference>
<dbReference type="KEGG" id="lak:106168703"/>
<evidence type="ECO:0000313" key="12">
    <source>
        <dbReference type="RefSeq" id="XP_013403317.1"/>
    </source>
</evidence>
<proteinExistence type="predicted"/>
<gene>
    <name evidence="12" type="primary">LOC106168703</name>
</gene>
<dbReference type="Gene3D" id="2.170.210.20">
    <property type="entry name" value="Spindle assembly abnormal protein 6, N-terminal domain"/>
    <property type="match status" value="1"/>
</dbReference>
<keyword evidence="3" id="KW-0963">Cytoplasm</keyword>
<keyword evidence="5" id="KW-0206">Cytoskeleton</keyword>
<accession>A0A1S3IYN8</accession>
<sequence>MGSSAVEKLFSRPLPVTAKFAEREERKQTVLITLEMHSITSPIHTKELVVRLTDETDLFFLYTLRLNEEDFQSLKAQQGLLVDFSAFPQRFVDLLELCLQEQHKESPKFILHLVSSDKTCASLNVIETNPFKHLTHLSLRLVPGADSDVKKYLADCLKLLKDQYTSLQTKLETTEAELKQRLHQTQQALSARTLELDNLKGDWTSKTNSLSNQHAREITAEREKALQLQSSYQQRYERERKELEQAHMKIVQQTETRLYELEGINKDLTDRKYKSEATIRELKSKLSSLEDEHHHMKQELVNLRKENSALDSDYHEQEKQNNQLKTKVAVLEQELKDKDQVLARSSDLLGSEQEQKHKYEEEIKKKQQQIVKFEQSTKAMSEELIKGNQIIQKLQGEIKAYHGKLKLRNQITTEQEKLLGEKEDTIQKTTADNQQLKETLRQREEENRKLNETLETTTQKLEESRQIIKTNENVINWLNKQVTDSQLSGQQKLTHGTFEMPSSGGSSFRPTGSALHNFSTPAVSSIGRPSFEPTPTVPHHPSRPQQPQVQYKPVQTHGPVSKSTPVPPLS</sequence>
<evidence type="ECO:0000256" key="8">
    <source>
        <dbReference type="SAM" id="MobiDB-lite"/>
    </source>
</evidence>
<reference evidence="12" key="1">
    <citation type="submission" date="2025-08" db="UniProtKB">
        <authorList>
            <consortium name="RefSeq"/>
        </authorList>
    </citation>
    <scope>IDENTIFICATION</scope>
    <source>
        <tissue evidence="12">Gonads</tissue>
    </source>
</reference>
<dbReference type="Pfam" id="PF18594">
    <property type="entry name" value="Sas6_CC"/>
    <property type="match status" value="1"/>
</dbReference>
<dbReference type="CDD" id="cd10142">
    <property type="entry name" value="HD_SAS6_N"/>
    <property type="match status" value="1"/>
</dbReference>
<dbReference type="PANTHER" id="PTHR44281">
    <property type="entry name" value="SPINDLE ASSEMBLY ABNORMAL PROTEIN 6 HOMOLOG"/>
    <property type="match status" value="1"/>
</dbReference>
<organism evidence="11 12">
    <name type="scientific">Lingula anatina</name>
    <name type="common">Brachiopod</name>
    <name type="synonym">Lingula unguis</name>
    <dbReference type="NCBI Taxonomy" id="7574"/>
    <lineage>
        <taxon>Eukaryota</taxon>
        <taxon>Metazoa</taxon>
        <taxon>Spiralia</taxon>
        <taxon>Lophotrochozoa</taxon>
        <taxon>Brachiopoda</taxon>
        <taxon>Linguliformea</taxon>
        <taxon>Lingulata</taxon>
        <taxon>Lingulida</taxon>
        <taxon>Linguloidea</taxon>
        <taxon>Lingulidae</taxon>
        <taxon>Lingula</taxon>
    </lineage>
</organism>
<feature type="compositionally biased region" description="Polar residues" evidence="8">
    <location>
        <begin position="503"/>
        <end position="523"/>
    </location>
</feature>
<dbReference type="RefSeq" id="XP_013403317.1">
    <property type="nucleotide sequence ID" value="XM_013547863.2"/>
</dbReference>
<evidence type="ECO:0000256" key="3">
    <source>
        <dbReference type="ARBA" id="ARBA00022490"/>
    </source>
</evidence>
<dbReference type="STRING" id="7574.A0A1S3IYN8"/>
<evidence type="ECO:0000256" key="6">
    <source>
        <dbReference type="ARBA" id="ARBA00023306"/>
    </source>
</evidence>